<feature type="domain" description="SPX" evidence="2">
    <location>
        <begin position="1"/>
        <end position="311"/>
    </location>
</feature>
<dbReference type="InParanoid" id="A0A804M6N8"/>
<sequence>MQRAGRDFLAGQREIRSRSREDAITPYKYEGRHNKNKIKQKPGGSRQGYAGAEGKTTRTHKANIPRPGPTRQRPNTPNHHPLRLSSTGDDECPRLPLPSPSSSSLLSSAPTEEGTLYKKAGATNPIVCRVGEPRPHPPCDEVREGFPEPPGGDAAGVEGQVPRLQGPQEAHQEPGATRARSGPSSPSSCPRRRRRRGAGGSCRRARERQPGQLVRQHPRRGAAQAQRVLHREGGVVLKERIERVKAKKNDAFTSRSEFTEEMLEIRKDFVIIHGEMILLQTYSSLNFAGLVKILKKYDKRTGGVLSLPFTQRVRHQPFFTTEPLTRLVRECEANLELLFPVEAEVLEPSSSSNLEPHDVARCDPTSSRDVETVDVYRSTLAAMKAIQGLRRASSTYNPLSLSRFFHGEDGEPCSGAITSESSLSDSSTDSQIQDAGKDDKEVQSNSRDQNAAQGEQNAQGEPTDE</sequence>
<evidence type="ECO:0000313" key="3">
    <source>
        <dbReference type="EnsemblPlants" id="Zm00001eb063280_P003"/>
    </source>
</evidence>
<keyword evidence="4" id="KW-1185">Reference proteome</keyword>
<keyword evidence="5" id="KW-1267">Proteomics identification</keyword>
<dbReference type="InterPro" id="IPR031142">
    <property type="entry name" value="SPX_prot"/>
</dbReference>
<feature type="compositionally biased region" description="Low complexity" evidence="1">
    <location>
        <begin position="418"/>
        <end position="430"/>
    </location>
</feature>
<evidence type="ECO:0000259" key="2">
    <source>
        <dbReference type="PROSITE" id="PS51382"/>
    </source>
</evidence>
<dbReference type="PANTHER" id="PTHR45978:SF7">
    <property type="entry name" value="SPX DOMAIN-CONTAINING PROTEIN 4"/>
    <property type="match status" value="1"/>
</dbReference>
<dbReference type="GeneID" id="100216718"/>
<gene>
    <name evidence="3" type="primary">LOC100216718</name>
</gene>
<dbReference type="Proteomes" id="UP000007305">
    <property type="component" value="Chromosome 1"/>
</dbReference>
<reference evidence="3" key="3">
    <citation type="submission" date="2021-05" db="UniProtKB">
        <authorList>
            <consortium name="EnsemblPlants"/>
        </authorList>
    </citation>
    <scope>IDENTIFICATION</scope>
    <source>
        <strain evidence="3">cv. B73</strain>
    </source>
</reference>
<evidence type="ECO:0000313" key="4">
    <source>
        <dbReference type="Proteomes" id="UP000007305"/>
    </source>
</evidence>
<dbReference type="Pfam" id="PF03105">
    <property type="entry name" value="SPX"/>
    <property type="match status" value="1"/>
</dbReference>
<dbReference type="GO" id="GO:0070417">
    <property type="term" value="P:cellular response to cold"/>
    <property type="evidence" value="ECO:0007669"/>
    <property type="project" value="UniProtKB-ARBA"/>
</dbReference>
<evidence type="ECO:0007829" key="5">
    <source>
        <dbReference type="PeptideAtlas" id="A0A804M6N8"/>
    </source>
</evidence>
<dbReference type="OrthoDB" id="6493944at2759"/>
<protein>
    <recommendedName>
        <fullName evidence="2">SPX domain-containing protein</fullName>
    </recommendedName>
</protein>
<reference evidence="4" key="1">
    <citation type="submission" date="2015-12" db="EMBL/GenBank/DDBJ databases">
        <title>Update maize B73 reference genome by single molecule sequencing technologies.</title>
        <authorList>
            <consortium name="Maize Genome Sequencing Project"/>
            <person name="Ware D."/>
        </authorList>
    </citation>
    <scope>NUCLEOTIDE SEQUENCE [LARGE SCALE GENOMIC DNA]</scope>
    <source>
        <strain evidence="4">cv. B73</strain>
    </source>
</reference>
<feature type="region of interest" description="Disordered" evidence="1">
    <location>
        <begin position="412"/>
        <end position="465"/>
    </location>
</feature>
<dbReference type="PANTHER" id="PTHR45978">
    <property type="entry name" value="SPX DOMAIN-CONTAINING PROTEIN 3"/>
    <property type="match status" value="1"/>
</dbReference>
<dbReference type="PROSITE" id="PS51382">
    <property type="entry name" value="SPX"/>
    <property type="match status" value="1"/>
</dbReference>
<feature type="compositionally biased region" description="Basic and acidic residues" evidence="1">
    <location>
        <begin position="131"/>
        <end position="146"/>
    </location>
</feature>
<dbReference type="Gramene" id="Zm00001eb063280_T003">
    <property type="protein sequence ID" value="Zm00001eb063280_P003"/>
    <property type="gene ID" value="Zm00001eb063280"/>
</dbReference>
<dbReference type="RefSeq" id="XP_035820139.1">
    <property type="nucleotide sequence ID" value="XM_035964246.1"/>
</dbReference>
<name>A0A804M6N8_MAIZE</name>
<feature type="compositionally biased region" description="Low complexity" evidence="1">
    <location>
        <begin position="178"/>
        <end position="189"/>
    </location>
</feature>
<feature type="compositionally biased region" description="Basic and acidic residues" evidence="1">
    <location>
        <begin position="13"/>
        <end position="33"/>
    </location>
</feature>
<reference evidence="3" key="2">
    <citation type="submission" date="2019-07" db="EMBL/GenBank/DDBJ databases">
        <authorList>
            <person name="Seetharam A."/>
            <person name="Woodhouse M."/>
            <person name="Cannon E."/>
        </authorList>
    </citation>
    <scope>NUCLEOTIDE SEQUENCE [LARGE SCALE GENOMIC DNA]</scope>
    <source>
        <strain evidence="3">cv. B73</strain>
    </source>
</reference>
<dbReference type="GO" id="GO:0016036">
    <property type="term" value="P:cellular response to phosphate starvation"/>
    <property type="evidence" value="ECO:0007669"/>
    <property type="project" value="InterPro"/>
</dbReference>
<dbReference type="InterPro" id="IPR004331">
    <property type="entry name" value="SPX_dom"/>
</dbReference>
<accession>A0A804M6N8</accession>
<dbReference type="AlphaFoldDB" id="A0A804M6N8"/>
<proteinExistence type="evidence at protein level"/>
<feature type="compositionally biased region" description="Low complexity" evidence="1">
    <location>
        <begin position="449"/>
        <end position="465"/>
    </location>
</feature>
<feature type="region of interest" description="Disordered" evidence="1">
    <location>
        <begin position="1"/>
        <end position="224"/>
    </location>
</feature>
<organism evidence="3 4">
    <name type="scientific">Zea mays</name>
    <name type="common">Maize</name>
    <dbReference type="NCBI Taxonomy" id="4577"/>
    <lineage>
        <taxon>Eukaryota</taxon>
        <taxon>Viridiplantae</taxon>
        <taxon>Streptophyta</taxon>
        <taxon>Embryophyta</taxon>
        <taxon>Tracheophyta</taxon>
        <taxon>Spermatophyta</taxon>
        <taxon>Magnoliopsida</taxon>
        <taxon>Liliopsida</taxon>
        <taxon>Poales</taxon>
        <taxon>Poaceae</taxon>
        <taxon>PACMAD clade</taxon>
        <taxon>Panicoideae</taxon>
        <taxon>Andropogonodae</taxon>
        <taxon>Andropogoneae</taxon>
        <taxon>Tripsacinae</taxon>
        <taxon>Zea</taxon>
    </lineage>
</organism>
<evidence type="ECO:0000256" key="1">
    <source>
        <dbReference type="SAM" id="MobiDB-lite"/>
    </source>
</evidence>
<dbReference type="EnsemblPlants" id="Zm00001eb063280_T003">
    <property type="protein sequence ID" value="Zm00001eb063280_P003"/>
    <property type="gene ID" value="Zm00001eb063280"/>
</dbReference>